<dbReference type="InterPro" id="IPR036412">
    <property type="entry name" value="HAD-like_sf"/>
</dbReference>
<dbReference type="Pfam" id="PF00702">
    <property type="entry name" value="Hydrolase"/>
    <property type="match status" value="1"/>
</dbReference>
<dbReference type="PANTHER" id="PTHR43611">
    <property type="entry name" value="ALPHA-D-GLUCOSE 1-PHOSPHATE PHOSPHATASE"/>
    <property type="match status" value="1"/>
</dbReference>
<proteinExistence type="predicted"/>
<dbReference type="Proteomes" id="UP000284868">
    <property type="component" value="Unassembled WGS sequence"/>
</dbReference>
<organism evidence="1 2">
    <name type="scientific">Amedibacillus dolichus</name>
    <dbReference type="NCBI Taxonomy" id="31971"/>
    <lineage>
        <taxon>Bacteria</taxon>
        <taxon>Bacillati</taxon>
        <taxon>Bacillota</taxon>
        <taxon>Erysipelotrichia</taxon>
        <taxon>Erysipelotrichales</taxon>
        <taxon>Erysipelotrichaceae</taxon>
        <taxon>Amedibacillus</taxon>
    </lineage>
</organism>
<dbReference type="CDD" id="cd02603">
    <property type="entry name" value="HAD_sEH-N_like"/>
    <property type="match status" value="1"/>
</dbReference>
<dbReference type="InterPro" id="IPR006439">
    <property type="entry name" value="HAD-SF_hydro_IA"/>
</dbReference>
<reference evidence="1 2" key="1">
    <citation type="submission" date="2018-08" db="EMBL/GenBank/DDBJ databases">
        <title>A genome reference for cultivated species of the human gut microbiota.</title>
        <authorList>
            <person name="Zou Y."/>
            <person name="Xue W."/>
            <person name="Luo G."/>
        </authorList>
    </citation>
    <scope>NUCLEOTIDE SEQUENCE [LARGE SCALE GENOMIC DNA]</scope>
    <source>
        <strain evidence="1 2">AF35-6BH</strain>
    </source>
</reference>
<dbReference type="AlphaFoldDB" id="A0A415PKR6"/>
<protein>
    <submittedName>
        <fullName evidence="1">HAD family phosphatase</fullName>
    </submittedName>
</protein>
<evidence type="ECO:0000313" key="2">
    <source>
        <dbReference type="Proteomes" id="UP000284868"/>
    </source>
</evidence>
<name>A0A415PKR6_9FIRM</name>
<sequence>MFPSILGGIFLFIPSIPMYNERIVGDVDMIKNMIFDIGNVLVTFYPKAYFSQNFPDEIQCARICEEVFADEVWQLYDQGIYDKGDLSQIYKEKYPQDWQEISYVLEHWLSLMQLKEDTFAYVQAMKNQGYKIYLLSNISIDSAAYLKAAMPFFKVADGAVLSYEIKVNKPNRKIFEALFQRYQLQAQECIFFDDLPQNIAAANALGMHGIVFENMTQAAKEAADIIERERLC</sequence>
<dbReference type="EMBL" id="QRPK01000012">
    <property type="protein sequence ID" value="RHM13311.1"/>
    <property type="molecule type" value="Genomic_DNA"/>
</dbReference>
<evidence type="ECO:0000313" key="1">
    <source>
        <dbReference type="EMBL" id="RHM13311.1"/>
    </source>
</evidence>
<dbReference type="SFLD" id="SFLDG01129">
    <property type="entry name" value="C1.5:_HAD__Beta-PGM__Phosphata"/>
    <property type="match status" value="1"/>
</dbReference>
<dbReference type="Gene3D" id="1.10.150.240">
    <property type="entry name" value="Putative phosphatase, domain 2"/>
    <property type="match status" value="1"/>
</dbReference>
<dbReference type="InterPro" id="IPR023198">
    <property type="entry name" value="PGP-like_dom2"/>
</dbReference>
<dbReference type="PRINTS" id="PR00413">
    <property type="entry name" value="HADHALOGNASE"/>
</dbReference>
<keyword evidence="2" id="KW-1185">Reference proteome</keyword>
<dbReference type="PANTHER" id="PTHR43611:SF3">
    <property type="entry name" value="FLAVIN MONONUCLEOTIDE HYDROLASE 1, CHLOROPLATIC"/>
    <property type="match status" value="1"/>
</dbReference>
<dbReference type="InterPro" id="IPR023214">
    <property type="entry name" value="HAD_sf"/>
</dbReference>
<dbReference type="NCBIfam" id="TIGR01509">
    <property type="entry name" value="HAD-SF-IA-v3"/>
    <property type="match status" value="1"/>
</dbReference>
<dbReference type="SFLD" id="SFLDS00003">
    <property type="entry name" value="Haloacid_Dehalogenase"/>
    <property type="match status" value="1"/>
</dbReference>
<comment type="caution">
    <text evidence="1">The sequence shown here is derived from an EMBL/GenBank/DDBJ whole genome shotgun (WGS) entry which is preliminary data.</text>
</comment>
<dbReference type="OrthoDB" id="9797415at2"/>
<dbReference type="SUPFAM" id="SSF56784">
    <property type="entry name" value="HAD-like"/>
    <property type="match status" value="1"/>
</dbReference>
<accession>A0A415PKR6</accession>
<gene>
    <name evidence="1" type="ORF">DWZ83_03825</name>
</gene>
<dbReference type="Gene3D" id="3.40.50.1000">
    <property type="entry name" value="HAD superfamily/HAD-like"/>
    <property type="match status" value="1"/>
</dbReference>